<dbReference type="FunFam" id="2.170.190.11:FF:000001">
    <property type="entry name" value="Molybdopterin molybdenumtransferase"/>
    <property type="match status" value="1"/>
</dbReference>
<evidence type="ECO:0000256" key="4">
    <source>
        <dbReference type="ARBA" id="ARBA00022505"/>
    </source>
</evidence>
<evidence type="ECO:0000256" key="7">
    <source>
        <dbReference type="ARBA" id="ARBA00022842"/>
    </source>
</evidence>
<sequence length="413" mass="42752">MAMVTGLIPIEDARNIVLSQCSVLSVVAADIADAVGCVLACEVVAREDVPPFANSAVDGYAVIAADLVTVPCDLPVVGEIAAGAAPDRVLGRGEAIRIMTGAPVPQGADAIVMVENTERLDDGHVVRINATATSGQAIRDAGDDIQDGTTVFGPGTVIRPAVAGVLASVNARSIDIVPRARVAVLSTGDELVDDGSPLALGQIRESNKTMLVGMVAEAGAIAVDFGIVRDNEQALEATLRHAADTCDAVVTSGGVSMGDYDVVKAVLSRIADMRWMQIAIKPAKPFAFGLLTNSSGRAVPVFGLPGNPVSSLVSFELLARPALRLMMGHSEPLLRPRITAIADTTLRRNPDGKVHYQRVHGHFGLDGRYHVSAGGPQGSHQLAATALANALAEIPDGNSVAVGDEVTVYVLAF</sequence>
<dbReference type="InterPro" id="IPR001453">
    <property type="entry name" value="MoaB/Mog_dom"/>
</dbReference>
<evidence type="ECO:0000259" key="10">
    <source>
        <dbReference type="SMART" id="SM00852"/>
    </source>
</evidence>
<dbReference type="Gene3D" id="2.40.340.10">
    <property type="entry name" value="MoeA, C-terminal, domain IV"/>
    <property type="match status" value="1"/>
</dbReference>
<dbReference type="CDD" id="cd00887">
    <property type="entry name" value="MoeA"/>
    <property type="match status" value="1"/>
</dbReference>
<dbReference type="InterPro" id="IPR036135">
    <property type="entry name" value="MoeA_linker/N_sf"/>
</dbReference>
<evidence type="ECO:0000313" key="11">
    <source>
        <dbReference type="EMBL" id="CAB4692148.1"/>
    </source>
</evidence>
<dbReference type="GO" id="GO:0006777">
    <property type="term" value="P:Mo-molybdopterin cofactor biosynthetic process"/>
    <property type="evidence" value="ECO:0007669"/>
    <property type="project" value="UniProtKB-KW"/>
</dbReference>
<dbReference type="UniPathway" id="UPA00344"/>
<dbReference type="SMART" id="SM00852">
    <property type="entry name" value="MoCF_biosynth"/>
    <property type="match status" value="1"/>
</dbReference>
<dbReference type="SUPFAM" id="SSF63867">
    <property type="entry name" value="MoeA C-terminal domain-like"/>
    <property type="match status" value="1"/>
</dbReference>
<dbReference type="Gene3D" id="3.90.105.10">
    <property type="entry name" value="Molybdopterin biosynthesis moea protein, domain 2"/>
    <property type="match status" value="1"/>
</dbReference>
<keyword evidence="6" id="KW-0479">Metal-binding</keyword>
<evidence type="ECO:0000256" key="5">
    <source>
        <dbReference type="ARBA" id="ARBA00022679"/>
    </source>
</evidence>
<comment type="cofactor">
    <cofactor evidence="1">
        <name>Mg(2+)</name>
        <dbReference type="ChEBI" id="CHEBI:18420"/>
    </cofactor>
</comment>
<dbReference type="NCBIfam" id="NF045515">
    <property type="entry name" value="Glp_gephyrin"/>
    <property type="match status" value="1"/>
</dbReference>
<dbReference type="SUPFAM" id="SSF63882">
    <property type="entry name" value="MoeA N-terminal region -like"/>
    <property type="match status" value="1"/>
</dbReference>
<dbReference type="InterPro" id="IPR036425">
    <property type="entry name" value="MoaB/Mog-like_dom_sf"/>
</dbReference>
<dbReference type="InterPro" id="IPR038987">
    <property type="entry name" value="MoeA-like"/>
</dbReference>
<dbReference type="PANTHER" id="PTHR10192:SF5">
    <property type="entry name" value="GEPHYRIN"/>
    <property type="match status" value="1"/>
</dbReference>
<organism evidence="11">
    <name type="scientific">freshwater metagenome</name>
    <dbReference type="NCBI Taxonomy" id="449393"/>
    <lineage>
        <taxon>unclassified sequences</taxon>
        <taxon>metagenomes</taxon>
        <taxon>ecological metagenomes</taxon>
    </lineage>
</organism>
<keyword evidence="7" id="KW-0460">Magnesium</keyword>
<proteinExistence type="predicted"/>
<keyword evidence="4" id="KW-0500">Molybdenum</keyword>
<accession>A0A6J6P6G3</accession>
<dbReference type="EMBL" id="CAEZXM010000133">
    <property type="protein sequence ID" value="CAB4692148.1"/>
    <property type="molecule type" value="Genomic_DNA"/>
</dbReference>
<evidence type="ECO:0000256" key="3">
    <source>
        <dbReference type="ARBA" id="ARBA00013269"/>
    </source>
</evidence>
<dbReference type="SUPFAM" id="SSF53218">
    <property type="entry name" value="Molybdenum cofactor biosynthesis proteins"/>
    <property type="match status" value="1"/>
</dbReference>
<dbReference type="AlphaFoldDB" id="A0A6J6P6G3"/>
<evidence type="ECO:0000256" key="2">
    <source>
        <dbReference type="ARBA" id="ARBA00005046"/>
    </source>
</evidence>
<dbReference type="PANTHER" id="PTHR10192">
    <property type="entry name" value="MOLYBDOPTERIN BIOSYNTHESIS PROTEIN"/>
    <property type="match status" value="1"/>
</dbReference>
<evidence type="ECO:0000256" key="9">
    <source>
        <dbReference type="ARBA" id="ARBA00047317"/>
    </source>
</evidence>
<gene>
    <name evidence="11" type="ORF">UFOPK2366_00819</name>
</gene>
<dbReference type="EC" id="2.10.1.1" evidence="3"/>
<dbReference type="InterPro" id="IPR005110">
    <property type="entry name" value="MoeA_linker/N"/>
</dbReference>
<comment type="pathway">
    <text evidence="2">Cofactor biosynthesis; molybdopterin biosynthesis.</text>
</comment>
<evidence type="ECO:0000256" key="6">
    <source>
        <dbReference type="ARBA" id="ARBA00022723"/>
    </source>
</evidence>
<keyword evidence="5" id="KW-0808">Transferase</keyword>
<protein>
    <recommendedName>
        <fullName evidence="3">molybdopterin molybdotransferase</fullName>
        <ecNumber evidence="3">2.10.1.1</ecNumber>
    </recommendedName>
</protein>
<comment type="catalytic activity">
    <reaction evidence="9">
        <text>adenylyl-molybdopterin + molybdate = Mo-molybdopterin + AMP + H(+)</text>
        <dbReference type="Rhea" id="RHEA:35047"/>
        <dbReference type="ChEBI" id="CHEBI:15378"/>
        <dbReference type="ChEBI" id="CHEBI:36264"/>
        <dbReference type="ChEBI" id="CHEBI:62727"/>
        <dbReference type="ChEBI" id="CHEBI:71302"/>
        <dbReference type="ChEBI" id="CHEBI:456215"/>
        <dbReference type="EC" id="2.10.1.1"/>
    </reaction>
</comment>
<dbReference type="GO" id="GO:0046872">
    <property type="term" value="F:metal ion binding"/>
    <property type="evidence" value="ECO:0007669"/>
    <property type="project" value="UniProtKB-KW"/>
</dbReference>
<dbReference type="InterPro" id="IPR005111">
    <property type="entry name" value="MoeA_C_domain_IV"/>
</dbReference>
<evidence type="ECO:0000256" key="1">
    <source>
        <dbReference type="ARBA" id="ARBA00001946"/>
    </source>
</evidence>
<dbReference type="Pfam" id="PF00994">
    <property type="entry name" value="MoCF_biosynth"/>
    <property type="match status" value="1"/>
</dbReference>
<keyword evidence="8" id="KW-0501">Molybdenum cofactor biosynthesis</keyword>
<dbReference type="Gene3D" id="2.170.190.11">
    <property type="entry name" value="Molybdopterin biosynthesis moea protein, domain 3"/>
    <property type="match status" value="1"/>
</dbReference>
<dbReference type="GO" id="GO:0005829">
    <property type="term" value="C:cytosol"/>
    <property type="evidence" value="ECO:0007669"/>
    <property type="project" value="TreeGrafter"/>
</dbReference>
<evidence type="ECO:0000256" key="8">
    <source>
        <dbReference type="ARBA" id="ARBA00023150"/>
    </source>
</evidence>
<dbReference type="Pfam" id="PF03453">
    <property type="entry name" value="MoeA_N"/>
    <property type="match status" value="1"/>
</dbReference>
<reference evidence="11" key="1">
    <citation type="submission" date="2020-05" db="EMBL/GenBank/DDBJ databases">
        <authorList>
            <person name="Chiriac C."/>
            <person name="Salcher M."/>
            <person name="Ghai R."/>
            <person name="Kavagutti S V."/>
        </authorList>
    </citation>
    <scope>NUCLEOTIDE SEQUENCE</scope>
</reference>
<dbReference type="FunFam" id="3.40.980.10:FF:000004">
    <property type="entry name" value="Molybdopterin molybdenumtransferase"/>
    <property type="match status" value="1"/>
</dbReference>
<dbReference type="NCBIfam" id="TIGR00177">
    <property type="entry name" value="molyb_syn"/>
    <property type="match status" value="1"/>
</dbReference>
<feature type="domain" description="MoaB/Mog" evidence="10">
    <location>
        <begin position="183"/>
        <end position="325"/>
    </location>
</feature>
<dbReference type="Gene3D" id="3.40.980.10">
    <property type="entry name" value="MoaB/Mog-like domain"/>
    <property type="match status" value="1"/>
</dbReference>
<dbReference type="GO" id="GO:0061599">
    <property type="term" value="F:molybdopterin molybdotransferase activity"/>
    <property type="evidence" value="ECO:0007669"/>
    <property type="project" value="UniProtKB-EC"/>
</dbReference>
<dbReference type="InterPro" id="IPR036688">
    <property type="entry name" value="MoeA_C_domain_IV_sf"/>
</dbReference>
<dbReference type="Pfam" id="PF03454">
    <property type="entry name" value="MoeA_C"/>
    <property type="match status" value="1"/>
</dbReference>
<name>A0A6J6P6G3_9ZZZZ</name>